<evidence type="ECO:0000256" key="1">
    <source>
        <dbReference type="SAM" id="Coils"/>
    </source>
</evidence>
<protein>
    <submittedName>
        <fullName evidence="2">Uncharacterized protein</fullName>
    </submittedName>
</protein>
<dbReference type="Gene3D" id="1.25.10.10">
    <property type="entry name" value="Leucine-rich Repeat Variant"/>
    <property type="match status" value="1"/>
</dbReference>
<keyword evidence="3" id="KW-1185">Reference proteome</keyword>
<accession>A0ABY6LRY8</accession>
<dbReference type="PANTHER" id="PTHR45823">
    <property type="entry name" value="T-SNARE COILED-COIL HOMOLOGY DOMAIN-CONTAINING PROTEIN"/>
    <property type="match status" value="1"/>
</dbReference>
<reference evidence="2 3" key="1">
    <citation type="submission" date="2022-03" db="EMBL/GenBank/DDBJ databases">
        <title>A chromosomal length assembly of Cordylochernes scorpioides.</title>
        <authorList>
            <person name="Zeh D."/>
            <person name="Zeh J."/>
        </authorList>
    </citation>
    <scope>NUCLEOTIDE SEQUENCE [LARGE SCALE GENOMIC DNA]</scope>
    <source>
        <strain evidence="2">IN4F17</strain>
        <tissue evidence="2">Whole Body</tissue>
    </source>
</reference>
<dbReference type="PANTHER" id="PTHR45823:SF1">
    <property type="entry name" value="T-SNARE COILED-COIL HOMOLOGY DOMAIN-CONTAINING PROTEIN"/>
    <property type="match status" value="1"/>
</dbReference>
<evidence type="ECO:0000313" key="3">
    <source>
        <dbReference type="Proteomes" id="UP001235939"/>
    </source>
</evidence>
<dbReference type="EMBL" id="CP092886">
    <property type="protein sequence ID" value="UYV83995.1"/>
    <property type="molecule type" value="Genomic_DNA"/>
</dbReference>
<feature type="coiled-coil region" evidence="1">
    <location>
        <begin position="95"/>
        <end position="122"/>
    </location>
</feature>
<sequence>MVLLPVKKIPFEYLRLTSLGVIGAMEKNDDQQFDVVAQVNGLNVRDKANFLAATLRGHVVEVLQMILEQLRQDFNSLIDALESRYGEEHYQKLHVVKFKNRLQDKKESLQDLANNIRRLAILAFPTCPSEIQDYGPTTVYRCHRRP</sequence>
<proteinExistence type="predicted"/>
<evidence type="ECO:0000313" key="2">
    <source>
        <dbReference type="EMBL" id="UYV83995.1"/>
    </source>
</evidence>
<organism evidence="2 3">
    <name type="scientific">Cordylochernes scorpioides</name>
    <dbReference type="NCBI Taxonomy" id="51811"/>
    <lineage>
        <taxon>Eukaryota</taxon>
        <taxon>Metazoa</taxon>
        <taxon>Ecdysozoa</taxon>
        <taxon>Arthropoda</taxon>
        <taxon>Chelicerata</taxon>
        <taxon>Arachnida</taxon>
        <taxon>Pseudoscorpiones</taxon>
        <taxon>Cheliferoidea</taxon>
        <taxon>Chernetidae</taxon>
        <taxon>Cordylochernes</taxon>
    </lineage>
</organism>
<dbReference type="InterPro" id="IPR011989">
    <property type="entry name" value="ARM-like"/>
</dbReference>
<name>A0ABY6LRY8_9ARAC</name>
<gene>
    <name evidence="2" type="ORF">LAZ67_X000846</name>
</gene>
<dbReference type="Proteomes" id="UP001235939">
    <property type="component" value="Chromosome X"/>
</dbReference>
<keyword evidence="1" id="KW-0175">Coiled coil</keyword>